<comment type="caution">
    <text evidence="2">The sequence shown here is derived from an EMBL/GenBank/DDBJ whole genome shotgun (WGS) entry which is preliminary data.</text>
</comment>
<evidence type="ECO:0000313" key="3">
    <source>
        <dbReference type="Proteomes" id="UP000036367"/>
    </source>
</evidence>
<accession>A0A0J1B3J7</accession>
<dbReference type="EMBL" id="LECT01000054">
    <property type="protein sequence ID" value="KLU01405.1"/>
    <property type="molecule type" value="Genomic_DNA"/>
</dbReference>
<gene>
    <name evidence="2" type="ORF">RISK_006561</name>
</gene>
<proteinExistence type="predicted"/>
<dbReference type="OrthoDB" id="248306at2"/>
<name>A0A0J1B3J7_RHOIS</name>
<dbReference type="SUPFAM" id="SSF50939">
    <property type="entry name" value="Sialidases"/>
    <property type="match status" value="1"/>
</dbReference>
<evidence type="ECO:0008006" key="4">
    <source>
        <dbReference type="Google" id="ProtNLM"/>
    </source>
</evidence>
<reference evidence="2" key="1">
    <citation type="submission" date="2015-05" db="EMBL/GenBank/DDBJ databases">
        <title>Permanent draft genome of Rhodopirellula islandicus K833.</title>
        <authorList>
            <person name="Kizina J."/>
            <person name="Richter M."/>
            <person name="Glockner F.O."/>
            <person name="Harder J."/>
        </authorList>
    </citation>
    <scope>NUCLEOTIDE SEQUENCE [LARGE SCALE GENOMIC DNA]</scope>
    <source>
        <strain evidence="2">K833</strain>
    </source>
</reference>
<keyword evidence="3" id="KW-1185">Reference proteome</keyword>
<feature type="chain" id="PRO_5005247735" description="Signal peptide and transmembrane protein" evidence="1">
    <location>
        <begin position="26"/>
        <end position="480"/>
    </location>
</feature>
<dbReference type="STRING" id="595434.RISK_006561"/>
<evidence type="ECO:0000313" key="2">
    <source>
        <dbReference type="EMBL" id="KLU01405.1"/>
    </source>
</evidence>
<dbReference type="AlphaFoldDB" id="A0A0J1B3J7"/>
<dbReference type="Proteomes" id="UP000036367">
    <property type="component" value="Unassembled WGS sequence"/>
</dbReference>
<dbReference type="RefSeq" id="WP_047817347.1">
    <property type="nucleotide sequence ID" value="NZ_LECT01000054.1"/>
</dbReference>
<evidence type="ECO:0000256" key="1">
    <source>
        <dbReference type="SAM" id="SignalP"/>
    </source>
</evidence>
<dbReference type="InterPro" id="IPR036278">
    <property type="entry name" value="Sialidase_sf"/>
</dbReference>
<organism evidence="2 3">
    <name type="scientific">Rhodopirellula islandica</name>
    <dbReference type="NCBI Taxonomy" id="595434"/>
    <lineage>
        <taxon>Bacteria</taxon>
        <taxon>Pseudomonadati</taxon>
        <taxon>Planctomycetota</taxon>
        <taxon>Planctomycetia</taxon>
        <taxon>Pirellulales</taxon>
        <taxon>Pirellulaceae</taxon>
        <taxon>Rhodopirellula</taxon>
    </lineage>
</organism>
<dbReference type="PATRIC" id="fig|595434.4.peg.6242"/>
<keyword evidence="1" id="KW-0732">Signal</keyword>
<feature type="signal peptide" evidence="1">
    <location>
        <begin position="1"/>
        <end position="25"/>
    </location>
</feature>
<dbReference type="Pfam" id="PF15892">
    <property type="entry name" value="BNR_4"/>
    <property type="match status" value="1"/>
</dbReference>
<protein>
    <recommendedName>
        <fullName evidence="4">Signal peptide and transmembrane protein</fullName>
    </recommendedName>
</protein>
<sequence>MKTQLGLPTLLIAMASLFFADDARADDPVTLNQKADGYRGIWYMNQPSGDEYVYKYSGGLGTYCAKHKPFAIHCEQVNKTFFCFGGATADDSRKLLHMVSYYDHETNTVPRPTILLDKQTDDAHDNPVISVDDKGHIWIFSTSHGQSRPSYIHRSKRPYDIAEFELVEATRAEEDGRTPINNFSYMQMWHSDNGFQGFFTRYNYPAARTICFMSSPDGRQWSSWQRLAAIGQGHYQVSGVGAAKAGSTFNYHPQGKGLNWRTNLYYLETADNGDTWRTAGGDELTLPLKEVHNQALIHDYEAEGLNVYLKDLRYDTNDHPVLLYITSKGYESGPKNDPRTWMLARWTGSEWKRSPITTSDNNYDAGELWLLAKDDWRVVGPTEPGPQPYNPGGEVAMWKSVDQGATWTKRRQMTQGSEMNHTYVRRALNAHPDFFAIWADGHGRKPSHSHLYFSNAAGDVFQLPRIMTSETARPTRVELK</sequence>